<accession>A0A974PWI3</accession>
<dbReference type="GO" id="GO:0006596">
    <property type="term" value="P:polyamine biosynthetic process"/>
    <property type="evidence" value="ECO:0007669"/>
    <property type="project" value="UniProtKB-KW"/>
</dbReference>
<dbReference type="NCBIfam" id="NF037959">
    <property type="entry name" value="MFS_SpdSyn"/>
    <property type="match status" value="1"/>
</dbReference>
<evidence type="ECO:0000256" key="2">
    <source>
        <dbReference type="SAM" id="Phobius"/>
    </source>
</evidence>
<dbReference type="PANTHER" id="PTHR43317">
    <property type="entry name" value="THERMOSPERMINE SYNTHASE ACAULIS5"/>
    <property type="match status" value="1"/>
</dbReference>
<dbReference type="GO" id="GO:0010487">
    <property type="term" value="F:thermospermine synthase activity"/>
    <property type="evidence" value="ECO:0007669"/>
    <property type="project" value="TreeGrafter"/>
</dbReference>
<dbReference type="RefSeq" id="WP_203386157.1">
    <property type="nucleotide sequence ID" value="NZ_CP064781.1"/>
</dbReference>
<organism evidence="3 4">
    <name type="scientific">Azospira restricta</name>
    <dbReference type="NCBI Taxonomy" id="404405"/>
    <lineage>
        <taxon>Bacteria</taxon>
        <taxon>Pseudomonadati</taxon>
        <taxon>Pseudomonadota</taxon>
        <taxon>Betaproteobacteria</taxon>
        <taxon>Rhodocyclales</taxon>
        <taxon>Rhodocyclaceae</taxon>
        <taxon>Azospira</taxon>
    </lineage>
</organism>
<dbReference type="PANTHER" id="PTHR43317:SF1">
    <property type="entry name" value="THERMOSPERMINE SYNTHASE ACAULIS5"/>
    <property type="match status" value="1"/>
</dbReference>
<protein>
    <submittedName>
        <fullName evidence="3">Fused MFS/spermidine synthase</fullName>
    </submittedName>
</protein>
<dbReference type="KEGG" id="ares:IWH25_12690"/>
<sequence length="447" mass="48242">MTPRQLFLIVFIEGFCSLGAEVLALRQLIPHVGSSIVVTAPTIGFFLLALALGYASGGRIAADFSRVVARNFLISAFLAAVGLAGNTVDAIFAHLPPPVFAYAVFIGGVLCPLAWLLGQTVPALTNLMRHERAGEKAGFALYWSTLGSFLGSVSLSLVVMQWLGVSAAVVLVALLLFAGVVLLQGMRPRALALVAAGVAATFAANQRLWVVGETAYASYAVEPVKLAEAVDARAFKVNNSVSSLIDESSPPLYARYIRRMRQILLDELAFSGREVLVLGAGGFTLSHDEPKNRYTYVDIDPAIRELAERHFLKGTANGEFVADDARRYVKATERRFDAVVVDVYTARMSIPAHLVTREFWETSKRALKPDGVMLANLILDGRLATPYARNLLATIESVYGRCGVDVLHRGQAASNVVVACYNGPAPARAAIYRDEHNPADTDVIRAH</sequence>
<dbReference type="Proteomes" id="UP000663444">
    <property type="component" value="Chromosome"/>
</dbReference>
<keyword evidence="4" id="KW-1185">Reference proteome</keyword>
<keyword evidence="2" id="KW-1133">Transmembrane helix</keyword>
<keyword evidence="2" id="KW-0812">Transmembrane</keyword>
<evidence type="ECO:0000313" key="3">
    <source>
        <dbReference type="EMBL" id="QRJ62626.1"/>
    </source>
</evidence>
<feature type="transmembrane region" description="Helical" evidence="2">
    <location>
        <begin position="35"/>
        <end position="55"/>
    </location>
</feature>
<feature type="transmembrane region" description="Helical" evidence="2">
    <location>
        <begin position="190"/>
        <end position="209"/>
    </location>
</feature>
<evidence type="ECO:0000313" key="4">
    <source>
        <dbReference type="Proteomes" id="UP000663444"/>
    </source>
</evidence>
<keyword evidence="1" id="KW-0620">Polyamine biosynthesis</keyword>
<dbReference type="Pfam" id="PF01564">
    <property type="entry name" value="Spermine_synth"/>
    <property type="match status" value="1"/>
</dbReference>
<feature type="transmembrane region" description="Helical" evidence="2">
    <location>
        <begin position="165"/>
        <end position="183"/>
    </location>
</feature>
<dbReference type="SUPFAM" id="SSF53335">
    <property type="entry name" value="S-adenosyl-L-methionine-dependent methyltransferases"/>
    <property type="match status" value="1"/>
</dbReference>
<feature type="transmembrane region" description="Helical" evidence="2">
    <location>
        <begin position="139"/>
        <end position="159"/>
    </location>
</feature>
<dbReference type="CDD" id="cd02440">
    <property type="entry name" value="AdoMet_MTases"/>
    <property type="match status" value="1"/>
</dbReference>
<dbReference type="AlphaFoldDB" id="A0A974PWI3"/>
<reference evidence="3" key="1">
    <citation type="submission" date="2020-11" db="EMBL/GenBank/DDBJ databases">
        <title>Azospira restricta DSM 18626 genome sequence.</title>
        <authorList>
            <person name="Moe W.M."/>
        </authorList>
    </citation>
    <scope>NUCLEOTIDE SEQUENCE</scope>
    <source>
        <strain evidence="3">DSM 18626</strain>
    </source>
</reference>
<feature type="transmembrane region" description="Helical" evidence="2">
    <location>
        <begin position="67"/>
        <end position="93"/>
    </location>
</feature>
<feature type="transmembrane region" description="Helical" evidence="2">
    <location>
        <begin position="7"/>
        <end position="29"/>
    </location>
</feature>
<proteinExistence type="predicted"/>
<feature type="transmembrane region" description="Helical" evidence="2">
    <location>
        <begin position="99"/>
        <end position="118"/>
    </location>
</feature>
<dbReference type="InterPro" id="IPR029063">
    <property type="entry name" value="SAM-dependent_MTases_sf"/>
</dbReference>
<dbReference type="EMBL" id="CP064781">
    <property type="protein sequence ID" value="QRJ62626.1"/>
    <property type="molecule type" value="Genomic_DNA"/>
</dbReference>
<dbReference type="Gene3D" id="3.40.50.150">
    <property type="entry name" value="Vaccinia Virus protein VP39"/>
    <property type="match status" value="1"/>
</dbReference>
<name>A0A974PWI3_9RHOO</name>
<gene>
    <name evidence="3" type="ORF">IWH25_12690</name>
</gene>
<keyword evidence="2" id="KW-0472">Membrane</keyword>
<evidence type="ECO:0000256" key="1">
    <source>
        <dbReference type="ARBA" id="ARBA00023115"/>
    </source>
</evidence>